<reference evidence="3" key="1">
    <citation type="submission" date="2020-01" db="EMBL/GenBank/DDBJ databases">
        <authorList>
            <person name="Fang Y."/>
            <person name="Sun R."/>
            <person name="Nie L."/>
            <person name="He J."/>
            <person name="Hao L."/>
            <person name="Wang L."/>
            <person name="Su S."/>
            <person name="Lv E."/>
            <person name="Zhang Z."/>
            <person name="Xie R."/>
            <person name="Liu H."/>
        </authorList>
    </citation>
    <scope>NUCLEOTIDE SEQUENCE [LARGE SCALE GENOMIC DNA]</scope>
    <source>
        <strain evidence="3">XCT-53</strain>
    </source>
</reference>
<keyword evidence="3" id="KW-1185">Reference proteome</keyword>
<sequence length="84" mass="10294">MTRLDDHRQMDAEAEHLRQRRRDLLAEANRRRWRLHRLPDLQQQLARATTDLMRLELEARRETESKPDGHDSIHAGPRYWWIDE</sequence>
<feature type="coiled-coil region" evidence="1">
    <location>
        <begin position="7"/>
        <end position="65"/>
    </location>
</feature>
<accession>A0A7X5EZ48</accession>
<keyword evidence="1" id="KW-0175">Coiled coil</keyword>
<evidence type="ECO:0000313" key="2">
    <source>
        <dbReference type="EMBL" id="NBN76788.1"/>
    </source>
</evidence>
<organism evidence="2 3">
    <name type="scientific">Pannonibacter tanglangensis</name>
    <dbReference type="NCBI Taxonomy" id="2750084"/>
    <lineage>
        <taxon>Bacteria</taxon>
        <taxon>Pseudomonadati</taxon>
        <taxon>Pseudomonadota</taxon>
        <taxon>Alphaproteobacteria</taxon>
        <taxon>Hyphomicrobiales</taxon>
        <taxon>Stappiaceae</taxon>
        <taxon>Pannonibacter</taxon>
    </lineage>
</organism>
<evidence type="ECO:0000313" key="3">
    <source>
        <dbReference type="Proteomes" id="UP000586722"/>
    </source>
</evidence>
<name>A0A7X5EZ48_9HYPH</name>
<dbReference type="AlphaFoldDB" id="A0A7X5EZ48"/>
<evidence type="ECO:0000256" key="1">
    <source>
        <dbReference type="SAM" id="Coils"/>
    </source>
</evidence>
<gene>
    <name evidence="2" type="ORF">GWI72_00735</name>
</gene>
<protein>
    <submittedName>
        <fullName evidence="2">Uncharacterized protein</fullName>
    </submittedName>
</protein>
<dbReference type="EMBL" id="JAABLQ010000001">
    <property type="protein sequence ID" value="NBN76788.1"/>
    <property type="molecule type" value="Genomic_DNA"/>
</dbReference>
<dbReference type="RefSeq" id="WP_161707521.1">
    <property type="nucleotide sequence ID" value="NZ_JAABLQ010000001.1"/>
</dbReference>
<dbReference type="Proteomes" id="UP000586722">
    <property type="component" value="Unassembled WGS sequence"/>
</dbReference>
<comment type="caution">
    <text evidence="2">The sequence shown here is derived from an EMBL/GenBank/DDBJ whole genome shotgun (WGS) entry which is preliminary data.</text>
</comment>
<proteinExistence type="predicted"/>